<evidence type="ECO:0000313" key="7">
    <source>
        <dbReference type="EMBL" id="MBC8534717.1"/>
    </source>
</evidence>
<evidence type="ECO:0000256" key="5">
    <source>
        <dbReference type="ARBA" id="ARBA00023136"/>
    </source>
</evidence>
<reference evidence="7" key="1">
    <citation type="submission" date="2020-08" db="EMBL/GenBank/DDBJ databases">
        <title>Genome public.</title>
        <authorList>
            <person name="Liu C."/>
            <person name="Sun Q."/>
        </authorList>
    </citation>
    <scope>NUCLEOTIDE SEQUENCE</scope>
    <source>
        <strain evidence="7">NSJ-40</strain>
    </source>
</reference>
<sequence length="161" mass="18333">MQSHSIRIQLKTLLLCLVIPLAAGGLSAYFVRNDFRLYEILERPAFAPPAVVFPIVWTILYLLMGVASYLIFTADCPERTRANAIYLYCLQLGINVLWPLLFFKLGALEFAFIWIILLATAVTLTVIFFFRCSKPAGILLLPYWLWTLFALVLSAEILKQN</sequence>
<dbReference type="InterPro" id="IPR004307">
    <property type="entry name" value="TspO_MBR"/>
</dbReference>
<dbReference type="Pfam" id="PF03073">
    <property type="entry name" value="TspO_MBR"/>
    <property type="match status" value="1"/>
</dbReference>
<dbReference type="RefSeq" id="WP_249320302.1">
    <property type="nucleotide sequence ID" value="NZ_JACRSN010000021.1"/>
</dbReference>
<accession>A0A926DBA9</accession>
<proteinExistence type="inferred from homology"/>
<dbReference type="GO" id="GO:0016020">
    <property type="term" value="C:membrane"/>
    <property type="evidence" value="ECO:0007669"/>
    <property type="project" value="UniProtKB-SubCell"/>
</dbReference>
<dbReference type="AlphaFoldDB" id="A0A926DBA9"/>
<dbReference type="FunFam" id="1.20.1260.100:FF:000001">
    <property type="entry name" value="translocator protein 2"/>
    <property type="match status" value="1"/>
</dbReference>
<feature type="transmembrane region" description="Helical" evidence="6">
    <location>
        <begin position="111"/>
        <end position="130"/>
    </location>
</feature>
<protein>
    <submittedName>
        <fullName evidence="7">Tryptophan-rich sensory protein</fullName>
    </submittedName>
</protein>
<evidence type="ECO:0000256" key="6">
    <source>
        <dbReference type="SAM" id="Phobius"/>
    </source>
</evidence>
<feature type="transmembrane region" description="Helical" evidence="6">
    <location>
        <begin position="51"/>
        <end position="72"/>
    </location>
</feature>
<keyword evidence="3 6" id="KW-0812">Transmembrane</keyword>
<evidence type="ECO:0000256" key="4">
    <source>
        <dbReference type="ARBA" id="ARBA00022989"/>
    </source>
</evidence>
<evidence type="ECO:0000256" key="1">
    <source>
        <dbReference type="ARBA" id="ARBA00004141"/>
    </source>
</evidence>
<keyword evidence="5 6" id="KW-0472">Membrane</keyword>
<dbReference type="PIRSF" id="PIRSF005859">
    <property type="entry name" value="PBR"/>
    <property type="match status" value="1"/>
</dbReference>
<dbReference type="PANTHER" id="PTHR10057:SF0">
    <property type="entry name" value="TRANSLOCATOR PROTEIN"/>
    <property type="match status" value="1"/>
</dbReference>
<organism evidence="7 8">
    <name type="scientific">Yeguia hominis</name>
    <dbReference type="NCBI Taxonomy" id="2763662"/>
    <lineage>
        <taxon>Bacteria</taxon>
        <taxon>Bacillati</taxon>
        <taxon>Bacillota</taxon>
        <taxon>Clostridia</taxon>
        <taxon>Eubacteriales</taxon>
        <taxon>Yeguiaceae</taxon>
        <taxon>Yeguia</taxon>
    </lineage>
</organism>
<dbReference type="InterPro" id="IPR038330">
    <property type="entry name" value="TspO/MBR-related_sf"/>
</dbReference>
<dbReference type="Gene3D" id="1.20.1260.100">
    <property type="entry name" value="TspO/MBR protein"/>
    <property type="match status" value="1"/>
</dbReference>
<keyword evidence="4 6" id="KW-1133">Transmembrane helix</keyword>
<comment type="similarity">
    <text evidence="2">Belongs to the TspO/BZRP family.</text>
</comment>
<feature type="transmembrane region" description="Helical" evidence="6">
    <location>
        <begin position="137"/>
        <end position="158"/>
    </location>
</feature>
<dbReference type="GO" id="GO:0033013">
    <property type="term" value="P:tetrapyrrole metabolic process"/>
    <property type="evidence" value="ECO:0007669"/>
    <property type="project" value="UniProtKB-ARBA"/>
</dbReference>
<evidence type="ECO:0000256" key="3">
    <source>
        <dbReference type="ARBA" id="ARBA00022692"/>
    </source>
</evidence>
<gene>
    <name evidence="7" type="ORF">IAG03_12120</name>
</gene>
<feature type="transmembrane region" description="Helical" evidence="6">
    <location>
        <begin position="84"/>
        <end position="105"/>
    </location>
</feature>
<evidence type="ECO:0000256" key="2">
    <source>
        <dbReference type="ARBA" id="ARBA00007524"/>
    </source>
</evidence>
<dbReference type="PANTHER" id="PTHR10057">
    <property type="entry name" value="PERIPHERAL-TYPE BENZODIAZEPINE RECEPTOR"/>
    <property type="match status" value="1"/>
</dbReference>
<evidence type="ECO:0000313" key="8">
    <source>
        <dbReference type="Proteomes" id="UP000651482"/>
    </source>
</evidence>
<comment type="subcellular location">
    <subcellularLocation>
        <location evidence="1">Membrane</location>
        <topology evidence="1">Multi-pass membrane protein</topology>
    </subcellularLocation>
</comment>
<comment type="caution">
    <text evidence="7">The sequence shown here is derived from an EMBL/GenBank/DDBJ whole genome shotgun (WGS) entry which is preliminary data.</text>
</comment>
<dbReference type="CDD" id="cd15904">
    <property type="entry name" value="TSPO_MBR"/>
    <property type="match status" value="1"/>
</dbReference>
<name>A0A926DBA9_9FIRM</name>
<keyword evidence="8" id="KW-1185">Reference proteome</keyword>
<dbReference type="Proteomes" id="UP000651482">
    <property type="component" value="Unassembled WGS sequence"/>
</dbReference>
<dbReference type="EMBL" id="JACRSN010000021">
    <property type="protein sequence ID" value="MBC8534717.1"/>
    <property type="molecule type" value="Genomic_DNA"/>
</dbReference>
<feature type="transmembrane region" description="Helical" evidence="6">
    <location>
        <begin position="12"/>
        <end position="31"/>
    </location>
</feature>